<proteinExistence type="predicted"/>
<comment type="caution">
    <text evidence="1">The sequence shown here is derived from an EMBL/GenBank/DDBJ whole genome shotgun (WGS) entry which is preliminary data.</text>
</comment>
<dbReference type="AlphaFoldDB" id="A0A1F4V1J6"/>
<dbReference type="EMBL" id="MEUT01000030">
    <property type="protein sequence ID" value="OGC51057.1"/>
    <property type="molecule type" value="Genomic_DNA"/>
</dbReference>
<gene>
    <name evidence="1" type="ORF">A2W32_02325</name>
</gene>
<dbReference type="STRING" id="1802610.A2W32_02325"/>
<organism evidence="1 2">
    <name type="scientific">candidate division WWE3 bacterium RBG_16_37_10</name>
    <dbReference type="NCBI Taxonomy" id="1802610"/>
    <lineage>
        <taxon>Bacteria</taxon>
        <taxon>Katanobacteria</taxon>
    </lineage>
</organism>
<sequence>MKKIVFITLFILISVASAILGYKYGSIRSLYVARKNPAKIEIINKDNSRSGQDFSLFWDIWDKLVNRYLERPVDQQKLLEGAISGVEKSLGSTESANNSL</sequence>
<evidence type="ECO:0000313" key="1">
    <source>
        <dbReference type="EMBL" id="OGC51057.1"/>
    </source>
</evidence>
<name>A0A1F4V1J6_UNCKA</name>
<evidence type="ECO:0008006" key="3">
    <source>
        <dbReference type="Google" id="ProtNLM"/>
    </source>
</evidence>
<evidence type="ECO:0000313" key="2">
    <source>
        <dbReference type="Proteomes" id="UP000177371"/>
    </source>
</evidence>
<accession>A0A1F4V1J6</accession>
<protein>
    <recommendedName>
        <fullName evidence="3">Carboxyl-terminal protease</fullName>
    </recommendedName>
</protein>
<reference evidence="1 2" key="1">
    <citation type="journal article" date="2016" name="Nat. Commun.">
        <title>Thousands of microbial genomes shed light on interconnected biogeochemical processes in an aquifer system.</title>
        <authorList>
            <person name="Anantharaman K."/>
            <person name="Brown C.T."/>
            <person name="Hug L.A."/>
            <person name="Sharon I."/>
            <person name="Castelle C.J."/>
            <person name="Probst A.J."/>
            <person name="Thomas B.C."/>
            <person name="Singh A."/>
            <person name="Wilkins M.J."/>
            <person name="Karaoz U."/>
            <person name="Brodie E.L."/>
            <person name="Williams K.H."/>
            <person name="Hubbard S.S."/>
            <person name="Banfield J.F."/>
        </authorList>
    </citation>
    <scope>NUCLEOTIDE SEQUENCE [LARGE SCALE GENOMIC DNA]</scope>
</reference>
<dbReference type="Proteomes" id="UP000177371">
    <property type="component" value="Unassembled WGS sequence"/>
</dbReference>